<dbReference type="Pfam" id="PF11304">
    <property type="entry name" value="DUF3106"/>
    <property type="match status" value="1"/>
</dbReference>
<dbReference type="OrthoDB" id="5797406at2"/>
<evidence type="ECO:0000256" key="2">
    <source>
        <dbReference type="SAM" id="SignalP"/>
    </source>
</evidence>
<feature type="signal peptide" evidence="2">
    <location>
        <begin position="1"/>
        <end position="20"/>
    </location>
</feature>
<dbReference type="InterPro" id="IPR021455">
    <property type="entry name" value="DUF3106"/>
</dbReference>
<reference evidence="3" key="1">
    <citation type="submission" date="2017-10" db="EMBL/GenBank/DDBJ databases">
        <title>Whole genome sequencing of members of genus Pseudoxanthomonas.</title>
        <authorList>
            <person name="Kumar S."/>
            <person name="Bansal K."/>
            <person name="Kaur A."/>
            <person name="Patil P."/>
            <person name="Sharma S."/>
            <person name="Patil P.B."/>
        </authorList>
    </citation>
    <scope>NUCLEOTIDE SEQUENCE</scope>
    <source>
        <strain evidence="3">DSM 22914</strain>
    </source>
</reference>
<evidence type="ECO:0008006" key="5">
    <source>
        <dbReference type="Google" id="ProtNLM"/>
    </source>
</evidence>
<dbReference type="EMBL" id="PDWK01000062">
    <property type="protein sequence ID" value="KAF1687825.1"/>
    <property type="molecule type" value="Genomic_DNA"/>
</dbReference>
<keyword evidence="2" id="KW-0732">Signal</keyword>
<dbReference type="Proteomes" id="UP000717981">
    <property type="component" value="Unassembled WGS sequence"/>
</dbReference>
<dbReference type="AlphaFoldDB" id="A0A921NUF8"/>
<keyword evidence="4" id="KW-1185">Reference proteome</keyword>
<comment type="caution">
    <text evidence="3">The sequence shown here is derived from an EMBL/GenBank/DDBJ whole genome shotgun (WGS) entry which is preliminary data.</text>
</comment>
<feature type="region of interest" description="Disordered" evidence="1">
    <location>
        <begin position="72"/>
        <end position="95"/>
    </location>
</feature>
<evidence type="ECO:0000313" key="4">
    <source>
        <dbReference type="Proteomes" id="UP000717981"/>
    </source>
</evidence>
<feature type="region of interest" description="Disordered" evidence="1">
    <location>
        <begin position="118"/>
        <end position="140"/>
    </location>
</feature>
<dbReference type="RefSeq" id="WP_162125115.1">
    <property type="nucleotide sequence ID" value="NZ_PDWK01000062.1"/>
</dbReference>
<accession>A0A921NUF8</accession>
<name>A0A921NUF8_9GAMM</name>
<evidence type="ECO:0000256" key="1">
    <source>
        <dbReference type="SAM" id="MobiDB-lite"/>
    </source>
</evidence>
<evidence type="ECO:0000313" key="3">
    <source>
        <dbReference type="EMBL" id="KAF1687825.1"/>
    </source>
</evidence>
<feature type="chain" id="PRO_5036768999" description="DUF3106 domain-containing protein" evidence="2">
    <location>
        <begin position="21"/>
        <end position="140"/>
    </location>
</feature>
<feature type="compositionally biased region" description="Basic and acidic residues" evidence="1">
    <location>
        <begin position="118"/>
        <end position="130"/>
    </location>
</feature>
<sequence length="140" mass="16622">MNTRIAACLLALSLPFAAPAGERHDAPLPAWEQLSAEQRELLVAPLRDRWNAAAPEERARMLEHARRWKELPPEQRERARRGMGRFERMSPEQRAQARALFHATRDMEPEQRRQFMERWRQMTPDQRRQWVQDNPPPAPR</sequence>
<proteinExistence type="predicted"/>
<protein>
    <recommendedName>
        <fullName evidence="5">DUF3106 domain-containing protein</fullName>
    </recommendedName>
</protein>
<organism evidence="3 4">
    <name type="scientific">Pseudoxanthomonas taiwanensis</name>
    <dbReference type="NCBI Taxonomy" id="176598"/>
    <lineage>
        <taxon>Bacteria</taxon>
        <taxon>Pseudomonadati</taxon>
        <taxon>Pseudomonadota</taxon>
        <taxon>Gammaproteobacteria</taxon>
        <taxon>Lysobacterales</taxon>
        <taxon>Lysobacteraceae</taxon>
        <taxon>Pseudoxanthomonas</taxon>
    </lineage>
</organism>
<gene>
    <name evidence="3" type="ORF">CR938_11310</name>
</gene>